<feature type="region of interest" description="Disordered" evidence="1">
    <location>
        <begin position="65"/>
        <end position="134"/>
    </location>
</feature>
<sequence length="134" mass="14955">KQEMSHKQVMSYLIGGGDYYCSYTFKPVKWGDIDRFLARQEKEFGLTVPLLEQGTATMAMEVDVPAMSTEVDSSKQPGDSNSDDDEESDDENPGTAQEEVTLVVSEDDVGLSTHAMDYPCRSRESQIDSLSLWE</sequence>
<gene>
    <name evidence="2" type="ORF">DFH08DRAFT_621177</name>
</gene>
<protein>
    <submittedName>
        <fullName evidence="2">Uncharacterized protein</fullName>
    </submittedName>
</protein>
<evidence type="ECO:0000313" key="2">
    <source>
        <dbReference type="EMBL" id="KAJ7315565.1"/>
    </source>
</evidence>
<feature type="compositionally biased region" description="Acidic residues" evidence="1">
    <location>
        <begin position="81"/>
        <end position="92"/>
    </location>
</feature>
<organism evidence="2 3">
    <name type="scientific">Mycena albidolilacea</name>
    <dbReference type="NCBI Taxonomy" id="1033008"/>
    <lineage>
        <taxon>Eukaryota</taxon>
        <taxon>Fungi</taxon>
        <taxon>Dikarya</taxon>
        <taxon>Basidiomycota</taxon>
        <taxon>Agaricomycotina</taxon>
        <taxon>Agaricomycetes</taxon>
        <taxon>Agaricomycetidae</taxon>
        <taxon>Agaricales</taxon>
        <taxon>Marasmiineae</taxon>
        <taxon>Mycenaceae</taxon>
        <taxon>Mycena</taxon>
    </lineage>
</organism>
<feature type="non-terminal residue" evidence="2">
    <location>
        <position position="134"/>
    </location>
</feature>
<accession>A0AAD6ZC59</accession>
<dbReference type="Proteomes" id="UP001218218">
    <property type="component" value="Unassembled WGS sequence"/>
</dbReference>
<dbReference type="AlphaFoldDB" id="A0AAD6ZC59"/>
<keyword evidence="3" id="KW-1185">Reference proteome</keyword>
<name>A0AAD6ZC59_9AGAR</name>
<evidence type="ECO:0000313" key="3">
    <source>
        <dbReference type="Proteomes" id="UP001218218"/>
    </source>
</evidence>
<comment type="caution">
    <text evidence="2">The sequence shown here is derived from an EMBL/GenBank/DDBJ whole genome shotgun (WGS) entry which is preliminary data.</text>
</comment>
<dbReference type="EMBL" id="JARIHO010000061">
    <property type="protein sequence ID" value="KAJ7315565.1"/>
    <property type="molecule type" value="Genomic_DNA"/>
</dbReference>
<evidence type="ECO:0000256" key="1">
    <source>
        <dbReference type="SAM" id="MobiDB-lite"/>
    </source>
</evidence>
<proteinExistence type="predicted"/>
<reference evidence="2" key="1">
    <citation type="submission" date="2023-03" db="EMBL/GenBank/DDBJ databases">
        <title>Massive genome expansion in bonnet fungi (Mycena s.s.) driven by repeated elements and novel gene families across ecological guilds.</title>
        <authorList>
            <consortium name="Lawrence Berkeley National Laboratory"/>
            <person name="Harder C.B."/>
            <person name="Miyauchi S."/>
            <person name="Viragh M."/>
            <person name="Kuo A."/>
            <person name="Thoen E."/>
            <person name="Andreopoulos B."/>
            <person name="Lu D."/>
            <person name="Skrede I."/>
            <person name="Drula E."/>
            <person name="Henrissat B."/>
            <person name="Morin E."/>
            <person name="Kohler A."/>
            <person name="Barry K."/>
            <person name="LaButti K."/>
            <person name="Morin E."/>
            <person name="Salamov A."/>
            <person name="Lipzen A."/>
            <person name="Mereny Z."/>
            <person name="Hegedus B."/>
            <person name="Baldrian P."/>
            <person name="Stursova M."/>
            <person name="Weitz H."/>
            <person name="Taylor A."/>
            <person name="Grigoriev I.V."/>
            <person name="Nagy L.G."/>
            <person name="Martin F."/>
            <person name="Kauserud H."/>
        </authorList>
    </citation>
    <scope>NUCLEOTIDE SEQUENCE</scope>
    <source>
        <strain evidence="2">CBHHK002</strain>
    </source>
</reference>
<feature type="non-terminal residue" evidence="2">
    <location>
        <position position="1"/>
    </location>
</feature>